<feature type="domain" description="HTH araC/xylS-type" evidence="4">
    <location>
        <begin position="130"/>
        <end position="228"/>
    </location>
</feature>
<reference evidence="5 6" key="1">
    <citation type="submission" date="2013-08" db="EMBL/GenBank/DDBJ databases">
        <authorList>
            <person name="Huang J."/>
            <person name="Wang G."/>
        </authorList>
    </citation>
    <scope>NUCLEOTIDE SEQUENCE [LARGE SCALE GENOMIC DNA]</scope>
    <source>
        <strain evidence="5 6">JSM 076056</strain>
    </source>
</reference>
<keyword evidence="1" id="KW-0805">Transcription regulation</keyword>
<dbReference type="InterPro" id="IPR009057">
    <property type="entry name" value="Homeodomain-like_sf"/>
</dbReference>
<comment type="caution">
    <text evidence="5">The sequence shown here is derived from an EMBL/GenBank/DDBJ whole genome shotgun (WGS) entry which is preliminary data.</text>
</comment>
<dbReference type="PROSITE" id="PS00041">
    <property type="entry name" value="HTH_ARAC_FAMILY_1"/>
    <property type="match status" value="1"/>
</dbReference>
<evidence type="ECO:0000313" key="6">
    <source>
        <dbReference type="Proteomes" id="UP000030528"/>
    </source>
</evidence>
<name>A0A0A5GLT6_9BACI</name>
<dbReference type="eggNOG" id="COG2207">
    <property type="taxonomic scope" value="Bacteria"/>
</dbReference>
<sequence length="231" mass="27255">MKPITCERRSYTREYHAHSHEFGQFLFPLEGSLEISTKVQELNLDSDSCFYIPPEINHEYRSMNRNEFLILDVPTHYVSPYTDTRTIPLDQQWTAIRYLLLEEVNRNHTDTSSLLNLTRYVTSQLESTTPASISYIHQHFKESIRIETLAAMEHYHLVYYSSWFKEKTGQTPKAYITKLRLEEAQQLLLTTSWSMQSISEELRFENSSSFSRWFSKSIGVSPLHYRTLHKG</sequence>
<keyword evidence="3" id="KW-0804">Transcription</keyword>
<evidence type="ECO:0000259" key="4">
    <source>
        <dbReference type="PROSITE" id="PS01124"/>
    </source>
</evidence>
<dbReference type="SUPFAM" id="SSF51182">
    <property type="entry name" value="RmlC-like cupins"/>
    <property type="match status" value="1"/>
</dbReference>
<dbReference type="EMBL" id="AVPE01000007">
    <property type="protein sequence ID" value="KGX92198.1"/>
    <property type="molecule type" value="Genomic_DNA"/>
</dbReference>
<dbReference type="InterPro" id="IPR011051">
    <property type="entry name" value="RmlC_Cupin_sf"/>
</dbReference>
<dbReference type="PROSITE" id="PS01124">
    <property type="entry name" value="HTH_ARAC_FAMILY_2"/>
    <property type="match status" value="1"/>
</dbReference>
<dbReference type="RefSeq" id="WP_026799554.1">
    <property type="nucleotide sequence ID" value="NZ_AULI01000002.1"/>
</dbReference>
<dbReference type="SMART" id="SM00342">
    <property type="entry name" value="HTH_ARAC"/>
    <property type="match status" value="1"/>
</dbReference>
<gene>
    <name evidence="5" type="ORF">N781_18045</name>
</gene>
<proteinExistence type="predicted"/>
<dbReference type="Gene3D" id="2.60.120.10">
    <property type="entry name" value="Jelly Rolls"/>
    <property type="match status" value="1"/>
</dbReference>
<dbReference type="Pfam" id="PF12833">
    <property type="entry name" value="HTH_18"/>
    <property type="match status" value="1"/>
</dbReference>
<evidence type="ECO:0000256" key="3">
    <source>
        <dbReference type="ARBA" id="ARBA00023163"/>
    </source>
</evidence>
<dbReference type="InterPro" id="IPR014710">
    <property type="entry name" value="RmlC-like_jellyroll"/>
</dbReference>
<accession>A0A0A5GLT6</accession>
<evidence type="ECO:0000313" key="5">
    <source>
        <dbReference type="EMBL" id="KGX92198.1"/>
    </source>
</evidence>
<dbReference type="InterPro" id="IPR018060">
    <property type="entry name" value="HTH_AraC"/>
</dbReference>
<dbReference type="STRING" id="1385510.GCA_000425205_00786"/>
<evidence type="ECO:0000256" key="2">
    <source>
        <dbReference type="ARBA" id="ARBA00023125"/>
    </source>
</evidence>
<keyword evidence="6" id="KW-1185">Reference proteome</keyword>
<dbReference type="AlphaFoldDB" id="A0A0A5GLT6"/>
<dbReference type="Proteomes" id="UP000030528">
    <property type="component" value="Unassembled WGS sequence"/>
</dbReference>
<protein>
    <submittedName>
        <fullName evidence="5">AraC family transcriptional regulator</fullName>
    </submittedName>
</protein>
<dbReference type="PANTHER" id="PTHR43280:SF26">
    <property type="entry name" value="ARAC-FAMILY TRANSCRIPTIONAL REGULATOR"/>
    <property type="match status" value="1"/>
</dbReference>
<dbReference type="Gene3D" id="1.10.10.60">
    <property type="entry name" value="Homeodomain-like"/>
    <property type="match status" value="2"/>
</dbReference>
<dbReference type="GO" id="GO:0003700">
    <property type="term" value="F:DNA-binding transcription factor activity"/>
    <property type="evidence" value="ECO:0007669"/>
    <property type="project" value="InterPro"/>
</dbReference>
<dbReference type="SUPFAM" id="SSF46689">
    <property type="entry name" value="Homeodomain-like"/>
    <property type="match status" value="2"/>
</dbReference>
<organism evidence="5 6">
    <name type="scientific">Pontibacillus halophilus JSM 076056 = DSM 19796</name>
    <dbReference type="NCBI Taxonomy" id="1385510"/>
    <lineage>
        <taxon>Bacteria</taxon>
        <taxon>Bacillati</taxon>
        <taxon>Bacillota</taxon>
        <taxon>Bacilli</taxon>
        <taxon>Bacillales</taxon>
        <taxon>Bacillaceae</taxon>
        <taxon>Pontibacillus</taxon>
    </lineage>
</organism>
<keyword evidence="2" id="KW-0238">DNA-binding</keyword>
<dbReference type="GO" id="GO:0043565">
    <property type="term" value="F:sequence-specific DNA binding"/>
    <property type="evidence" value="ECO:0007669"/>
    <property type="project" value="InterPro"/>
</dbReference>
<dbReference type="InterPro" id="IPR018062">
    <property type="entry name" value="HTH_AraC-typ_CS"/>
</dbReference>
<dbReference type="OrthoDB" id="1681793at2"/>
<dbReference type="PANTHER" id="PTHR43280">
    <property type="entry name" value="ARAC-FAMILY TRANSCRIPTIONAL REGULATOR"/>
    <property type="match status" value="1"/>
</dbReference>
<evidence type="ECO:0000256" key="1">
    <source>
        <dbReference type="ARBA" id="ARBA00023015"/>
    </source>
</evidence>